<dbReference type="CDD" id="cd07385">
    <property type="entry name" value="MPP_YkuE_C"/>
    <property type="match status" value="1"/>
</dbReference>
<keyword evidence="1" id="KW-0472">Membrane</keyword>
<dbReference type="AlphaFoldDB" id="A0A2N0ZC55"/>
<name>A0A2N0ZC55_9BACI</name>
<evidence type="ECO:0000256" key="1">
    <source>
        <dbReference type="SAM" id="Phobius"/>
    </source>
</evidence>
<dbReference type="Proteomes" id="UP000233343">
    <property type="component" value="Unassembled WGS sequence"/>
</dbReference>
<dbReference type="InterPro" id="IPR004843">
    <property type="entry name" value="Calcineurin-like_PHP"/>
</dbReference>
<dbReference type="SUPFAM" id="SSF56300">
    <property type="entry name" value="Metallo-dependent phosphatases"/>
    <property type="match status" value="1"/>
</dbReference>
<dbReference type="InterPro" id="IPR029052">
    <property type="entry name" value="Metallo-depent_PP-like"/>
</dbReference>
<feature type="transmembrane region" description="Helical" evidence="1">
    <location>
        <begin position="6"/>
        <end position="29"/>
    </location>
</feature>
<proteinExistence type="predicted"/>
<feature type="transmembrane region" description="Helical" evidence="1">
    <location>
        <begin position="103"/>
        <end position="121"/>
    </location>
</feature>
<dbReference type="Pfam" id="PF00149">
    <property type="entry name" value="Metallophos"/>
    <property type="match status" value="1"/>
</dbReference>
<feature type="transmembrane region" description="Helical" evidence="1">
    <location>
        <begin position="70"/>
        <end position="91"/>
    </location>
</feature>
<dbReference type="GO" id="GO:0016787">
    <property type="term" value="F:hydrolase activity"/>
    <property type="evidence" value="ECO:0007669"/>
    <property type="project" value="InterPro"/>
</dbReference>
<evidence type="ECO:0000313" key="4">
    <source>
        <dbReference type="Proteomes" id="UP000233343"/>
    </source>
</evidence>
<keyword evidence="4" id="KW-1185">Reference proteome</keyword>
<evidence type="ECO:0000313" key="3">
    <source>
        <dbReference type="EMBL" id="PKG27064.1"/>
    </source>
</evidence>
<feature type="transmembrane region" description="Helical" evidence="1">
    <location>
        <begin position="41"/>
        <end position="58"/>
    </location>
</feature>
<keyword evidence="1" id="KW-1133">Transmembrane helix</keyword>
<keyword evidence="1" id="KW-0812">Transmembrane</keyword>
<feature type="domain" description="Calcineurin-like phosphoesterase" evidence="2">
    <location>
        <begin position="143"/>
        <end position="306"/>
    </location>
</feature>
<reference evidence="3 4" key="1">
    <citation type="journal article" date="2010" name="Int. J. Syst. Evol. Microbiol.">
        <title>Bacillus horneckiae sp. nov., isolated from a spacecraft-assembly clean room.</title>
        <authorList>
            <person name="Vaishampayan P."/>
            <person name="Probst A."/>
            <person name="Krishnamurthi S."/>
            <person name="Ghosh S."/>
            <person name="Osman S."/>
            <person name="McDowall A."/>
            <person name="Ruckmani A."/>
            <person name="Mayilraj S."/>
            <person name="Venkateswaran K."/>
        </authorList>
    </citation>
    <scope>NUCLEOTIDE SEQUENCE [LARGE SCALE GENOMIC DNA]</scope>
    <source>
        <strain evidence="4">1PO1SC</strain>
    </source>
</reference>
<evidence type="ECO:0000259" key="2">
    <source>
        <dbReference type="Pfam" id="PF00149"/>
    </source>
</evidence>
<protein>
    <submittedName>
        <fullName evidence="3">Metallophosphoesterase</fullName>
    </submittedName>
</protein>
<dbReference type="RefSeq" id="WP_066199091.1">
    <property type="nucleotide sequence ID" value="NZ_JAFDQP010000002.1"/>
</dbReference>
<dbReference type="InterPro" id="IPR051158">
    <property type="entry name" value="Metallophosphoesterase_sf"/>
</dbReference>
<dbReference type="PANTHER" id="PTHR31302">
    <property type="entry name" value="TRANSMEMBRANE PROTEIN WITH METALLOPHOSPHOESTERASE DOMAIN-RELATED"/>
    <property type="match status" value="1"/>
</dbReference>
<organism evidence="3 4">
    <name type="scientific">Cytobacillus horneckiae</name>
    <dbReference type="NCBI Taxonomy" id="549687"/>
    <lineage>
        <taxon>Bacteria</taxon>
        <taxon>Bacillati</taxon>
        <taxon>Bacillota</taxon>
        <taxon>Bacilli</taxon>
        <taxon>Bacillales</taxon>
        <taxon>Bacillaceae</taxon>
        <taxon>Cytobacillus</taxon>
    </lineage>
</organism>
<comment type="caution">
    <text evidence="3">The sequence shown here is derived from an EMBL/GenBank/DDBJ whole genome shotgun (WGS) entry which is preliminary data.</text>
</comment>
<dbReference type="PANTHER" id="PTHR31302:SF0">
    <property type="entry name" value="TRANSMEMBRANE PROTEIN WITH METALLOPHOSPHOESTERASE DOMAIN"/>
    <property type="match status" value="1"/>
</dbReference>
<dbReference type="Gene3D" id="3.60.21.10">
    <property type="match status" value="1"/>
</dbReference>
<gene>
    <name evidence="3" type="ORF">CWS20_20540</name>
</gene>
<dbReference type="EMBL" id="PISD01000050">
    <property type="protein sequence ID" value="PKG27064.1"/>
    <property type="molecule type" value="Genomic_DNA"/>
</dbReference>
<sequence>MVTILAGLAFLSVYALICLYIGVNFWSWLKTTFSFKYKKTYIIIVSLLSLAFFGGYSIPSPLLEMIGGYWLVVIGYSILILPIINIIYFILKKNRKWKIGLGWVTVAFFAFVFIYGSYNAWTPVVREYDVSIDKTIANDKKELKILMAADLHLGTVIGNNHLDKLVKIVNDVKPDIIFLPGDIINDDITPYVEQEMRTTMEKIQAPLGVFAVPGNHDYYGGHNEKLKKELEEIDIRFLMDEAVEVAGDFLVLGRDDFTNPNRKTLDELINKLDKSKPIFVLDHQPREIIEAQAEGADMIFSGHTHRGQLAPAHLITERMYDNDWGYLNIQQLHSFTTSGFGLWGPALRIGSQSEVMVIDVTFN</sequence>
<accession>A0A2N0ZC55</accession>